<evidence type="ECO:0000313" key="2">
    <source>
        <dbReference type="Proteomes" id="UP000663882"/>
    </source>
</evidence>
<evidence type="ECO:0000313" key="1">
    <source>
        <dbReference type="EMBL" id="CAF0936172.1"/>
    </source>
</evidence>
<dbReference type="OrthoDB" id="6782675at2759"/>
<protein>
    <submittedName>
        <fullName evidence="1">Uncharacterized protein</fullName>
    </submittedName>
</protein>
<dbReference type="AlphaFoldDB" id="A0A814BXJ0"/>
<dbReference type="Proteomes" id="UP000663882">
    <property type="component" value="Unassembled WGS sequence"/>
</dbReference>
<comment type="caution">
    <text evidence="1">The sequence shown here is derived from an EMBL/GenBank/DDBJ whole genome shotgun (WGS) entry which is preliminary data.</text>
</comment>
<reference evidence="1" key="1">
    <citation type="submission" date="2021-02" db="EMBL/GenBank/DDBJ databases">
        <authorList>
            <person name="Nowell W R."/>
        </authorList>
    </citation>
    <scope>NUCLEOTIDE SEQUENCE</scope>
</reference>
<dbReference type="EMBL" id="CAJNOO010000412">
    <property type="protein sequence ID" value="CAF0936172.1"/>
    <property type="molecule type" value="Genomic_DNA"/>
</dbReference>
<name>A0A814BXJ0_9BILA</name>
<proteinExistence type="predicted"/>
<sequence length="269" mass="31403">MKHNIYYQHQRKYLQLEYYQKSRNSLKQQLEVEALTKSLKNKINSIEYELLNKHFDKLKQHKRTEIRLAHKIKIAKLSKGDVKLDIINPNKVVYNISARSLTEVEESILAKGLQFCIETKIKNPIEFKTEIEMMAFSILKQLHEPNETSLNSSLTECIQRAANQALRINKNKKIINVNKNELIALKCLIKDQNIVIMKADKGFACVIMDKDHYKSKVIELLLTGTSFKKMNELDERGKPNTIEYVVKKMEIIYIKIITTSSNHLGKKER</sequence>
<gene>
    <name evidence="1" type="ORF">RFH988_LOCUS10815</name>
</gene>
<organism evidence="1 2">
    <name type="scientific">Rotaria sordida</name>
    <dbReference type="NCBI Taxonomy" id="392033"/>
    <lineage>
        <taxon>Eukaryota</taxon>
        <taxon>Metazoa</taxon>
        <taxon>Spiralia</taxon>
        <taxon>Gnathifera</taxon>
        <taxon>Rotifera</taxon>
        <taxon>Eurotatoria</taxon>
        <taxon>Bdelloidea</taxon>
        <taxon>Philodinida</taxon>
        <taxon>Philodinidae</taxon>
        <taxon>Rotaria</taxon>
    </lineage>
</organism>
<accession>A0A814BXJ0</accession>